<keyword evidence="1" id="KW-0812">Transmembrane</keyword>
<keyword evidence="4" id="KW-1185">Reference proteome</keyword>
<evidence type="ECO:0000313" key="4">
    <source>
        <dbReference type="Proteomes" id="UP000006565"/>
    </source>
</evidence>
<name>E1REE7_METP4</name>
<keyword evidence="1" id="KW-0472">Membrane</keyword>
<dbReference type="Proteomes" id="UP000006565">
    <property type="component" value="Chromosome"/>
</dbReference>
<evidence type="ECO:0000256" key="1">
    <source>
        <dbReference type="SAM" id="Phobius"/>
    </source>
</evidence>
<dbReference type="Pfam" id="PF07790">
    <property type="entry name" value="Pilin_N"/>
    <property type="match status" value="1"/>
</dbReference>
<accession>E1REE7</accession>
<sequence length="217" mass="22846" precursor="true">MIKNNDSAVSPVVGVMLMLVVTIIIAAVVSGFAGGFAEGQTKAPQATIQGEFSVTRGLSIIHAGGEAIPTADMLITVKNGPTFGPNLEAMSTSAINLATVTTSNGVAVMSYNSSTGGFRGYGISSFNPGDTLYVNITNCEPTILQKTVYSSHGDYYFDGTHWTFLDSDTGEKLTSADDSFWALDFVNQENIGKSFYLDVNDKASGTLISRAVVTIKG</sequence>
<dbReference type="InterPro" id="IPR013373">
    <property type="entry name" value="Flagellin/pilin_N_arc"/>
</dbReference>
<proteinExistence type="predicted"/>
<gene>
    <name evidence="3" type="ordered locus">Mpet_2444</name>
</gene>
<dbReference type="RefSeq" id="WP_013330367.1">
    <property type="nucleotide sequence ID" value="NC_014507.1"/>
</dbReference>
<reference evidence="3 4" key="1">
    <citation type="journal article" date="2010" name="Stand. Genomic Sci.">
        <title>Complete genome sequence of Methanoplanus petrolearius type strain (SEBR 4847).</title>
        <authorList>
            <person name="Brambilla E."/>
            <person name="Djao O.D."/>
            <person name="Daligault H."/>
            <person name="Lapidus A."/>
            <person name="Lucas S."/>
            <person name="Hammon N."/>
            <person name="Nolan M."/>
            <person name="Tice H."/>
            <person name="Cheng J.F."/>
            <person name="Han C."/>
            <person name="Tapia R."/>
            <person name="Goodwin L."/>
            <person name="Pitluck S."/>
            <person name="Liolios K."/>
            <person name="Ivanova N."/>
            <person name="Mavromatis K."/>
            <person name="Mikhailova N."/>
            <person name="Pati A."/>
            <person name="Chen A."/>
            <person name="Palaniappan K."/>
            <person name="Land M."/>
            <person name="Hauser L."/>
            <person name="Chang Y.J."/>
            <person name="Jeffries C.D."/>
            <person name="Rohde M."/>
            <person name="Spring S."/>
            <person name="Sikorski J."/>
            <person name="Goker M."/>
            <person name="Woyke T."/>
            <person name="Bristow J."/>
            <person name="Eisen J.A."/>
            <person name="Markowitz V."/>
            <person name="Hugenholtz P."/>
            <person name="Kyrpides N.C."/>
            <person name="Klenk H.P."/>
        </authorList>
    </citation>
    <scope>NUCLEOTIDE SEQUENCE [LARGE SCALE GENOMIC DNA]</scope>
    <source>
        <strain evidence="4">DSM 11571 / OCM 486 / SEBR 4847</strain>
    </source>
</reference>
<dbReference type="KEGG" id="mpi:Mpet_2444"/>
<dbReference type="OrthoDB" id="112390at2157"/>
<dbReference type="STRING" id="679926.Mpet_2444"/>
<feature type="transmembrane region" description="Helical" evidence="1">
    <location>
        <begin position="12"/>
        <end position="37"/>
    </location>
</feature>
<evidence type="ECO:0000313" key="3">
    <source>
        <dbReference type="EMBL" id="ADN37190.1"/>
    </source>
</evidence>
<feature type="domain" description="Archaeal Type IV pilin N-terminal" evidence="2">
    <location>
        <begin position="7"/>
        <end position="78"/>
    </location>
</feature>
<protein>
    <recommendedName>
        <fullName evidence="2">Archaeal Type IV pilin N-terminal domain-containing protein</fullName>
    </recommendedName>
</protein>
<organism evidence="3 4">
    <name type="scientific">Methanolacinia petrolearia (strain DSM 11571 / OCM 486 / SEBR 4847)</name>
    <name type="common">Methanoplanus petrolearius</name>
    <dbReference type="NCBI Taxonomy" id="679926"/>
    <lineage>
        <taxon>Archaea</taxon>
        <taxon>Methanobacteriati</taxon>
        <taxon>Methanobacteriota</taxon>
        <taxon>Stenosarchaea group</taxon>
        <taxon>Methanomicrobia</taxon>
        <taxon>Methanomicrobiales</taxon>
        <taxon>Methanomicrobiaceae</taxon>
        <taxon>Methanolacinia</taxon>
    </lineage>
</organism>
<evidence type="ECO:0000259" key="2">
    <source>
        <dbReference type="Pfam" id="PF07790"/>
    </source>
</evidence>
<dbReference type="HOGENOM" id="CLU_103618_0_0_2"/>
<dbReference type="AlphaFoldDB" id="E1REE7"/>
<dbReference type="InterPro" id="IPR012859">
    <property type="entry name" value="Pilin_N_archaeal"/>
</dbReference>
<dbReference type="NCBIfam" id="TIGR02537">
    <property type="entry name" value="arch_flag_Nterm"/>
    <property type="match status" value="1"/>
</dbReference>
<keyword evidence="1" id="KW-1133">Transmembrane helix</keyword>
<dbReference type="EMBL" id="CP002117">
    <property type="protein sequence ID" value="ADN37190.1"/>
    <property type="molecule type" value="Genomic_DNA"/>
</dbReference>
<dbReference type="eggNOG" id="arCOG02421">
    <property type="taxonomic scope" value="Archaea"/>
</dbReference>
<dbReference type="GeneID" id="25395021"/>